<keyword evidence="2" id="KW-1185">Reference proteome</keyword>
<dbReference type="InterPro" id="IPR011051">
    <property type="entry name" value="RmlC_Cupin_sf"/>
</dbReference>
<dbReference type="InterPro" id="IPR014710">
    <property type="entry name" value="RmlC-like_jellyroll"/>
</dbReference>
<dbReference type="Gene3D" id="2.60.120.10">
    <property type="entry name" value="Jelly Rolls"/>
    <property type="match status" value="1"/>
</dbReference>
<dbReference type="RefSeq" id="WP_259430205.1">
    <property type="nucleotide sequence ID" value="NZ_CP103424.1"/>
</dbReference>
<evidence type="ECO:0008006" key="3">
    <source>
        <dbReference type="Google" id="ProtNLM"/>
    </source>
</evidence>
<evidence type="ECO:0000313" key="2">
    <source>
        <dbReference type="Proteomes" id="UP001059819"/>
    </source>
</evidence>
<dbReference type="EMBL" id="CP103424">
    <property type="protein sequence ID" value="UWD35047.1"/>
    <property type="molecule type" value="Genomic_DNA"/>
</dbReference>
<protein>
    <recommendedName>
        <fullName evidence="3">Mannose-6-phosphate isomerase</fullName>
    </recommendedName>
</protein>
<evidence type="ECO:0000313" key="1">
    <source>
        <dbReference type="EMBL" id="UWD35047.1"/>
    </source>
</evidence>
<sequence>MLLKTVDIKKSDFLYVPTGKIHAITSNVVIYELQRSSDVTYRFYDFNRIDSSTNQYRELHTIDSINCTTDPDSKKVIINNFKNKTFTSKEFSLYVLECDGYKEFETN</sequence>
<dbReference type="SUPFAM" id="SSF51182">
    <property type="entry name" value="RmlC-like cupins"/>
    <property type="match status" value="1"/>
</dbReference>
<organism evidence="1 2">
    <name type="scientific">Mycoplasma cottewii</name>
    <dbReference type="NCBI Taxonomy" id="51364"/>
    <lineage>
        <taxon>Bacteria</taxon>
        <taxon>Bacillati</taxon>
        <taxon>Mycoplasmatota</taxon>
        <taxon>Mollicutes</taxon>
        <taxon>Mycoplasmataceae</taxon>
        <taxon>Mycoplasma</taxon>
    </lineage>
</organism>
<gene>
    <name evidence="1" type="ORF">NX779_00085</name>
</gene>
<proteinExistence type="predicted"/>
<reference evidence="1" key="1">
    <citation type="submission" date="2022-08" db="EMBL/GenBank/DDBJ databases">
        <title>Complete genome sequence of Mycoplasma cottewii type strain VIS.</title>
        <authorList>
            <person name="Spergser J."/>
        </authorList>
    </citation>
    <scope>NUCLEOTIDE SEQUENCE</scope>
    <source>
        <strain evidence="1">VIS</strain>
    </source>
</reference>
<name>A0ABY5TWN5_9MOLU</name>
<accession>A0ABY5TWN5</accession>
<dbReference type="Proteomes" id="UP001059819">
    <property type="component" value="Chromosome"/>
</dbReference>